<dbReference type="AlphaFoldDB" id="A0A8X8BWX5"/>
<evidence type="ECO:0000313" key="3">
    <source>
        <dbReference type="EMBL" id="KAG2469619.1"/>
    </source>
</evidence>
<feature type="non-terminal residue" evidence="3">
    <location>
        <position position="339"/>
    </location>
</feature>
<dbReference type="EMBL" id="JAATIS010000147">
    <property type="protein sequence ID" value="KAG2469619.1"/>
    <property type="molecule type" value="Genomic_DNA"/>
</dbReference>
<feature type="compositionally biased region" description="Basic residues" evidence="1">
    <location>
        <begin position="309"/>
        <end position="320"/>
    </location>
</feature>
<comment type="caution">
    <text evidence="3">The sequence shown here is derived from an EMBL/GenBank/DDBJ whole genome shotgun (WGS) entry which is preliminary data.</text>
</comment>
<keyword evidence="4" id="KW-1185">Reference proteome</keyword>
<feature type="domain" description="DUF4590" evidence="2">
    <location>
        <begin position="82"/>
        <end position="181"/>
    </location>
</feature>
<feature type="region of interest" description="Disordered" evidence="1">
    <location>
        <begin position="236"/>
        <end position="339"/>
    </location>
</feature>
<name>A0A8X8BWX5_POLSE</name>
<accession>A0A8X8BWX5</accession>
<evidence type="ECO:0000256" key="1">
    <source>
        <dbReference type="SAM" id="MobiDB-lite"/>
    </source>
</evidence>
<evidence type="ECO:0000259" key="2">
    <source>
        <dbReference type="Pfam" id="PF15257"/>
    </source>
</evidence>
<feature type="non-terminal residue" evidence="3">
    <location>
        <position position="1"/>
    </location>
</feature>
<reference evidence="3 4" key="1">
    <citation type="journal article" date="2021" name="Cell">
        <title>Tracing the genetic footprints of vertebrate landing in non-teleost ray-finned fishes.</title>
        <authorList>
            <person name="Bi X."/>
            <person name="Wang K."/>
            <person name="Yang L."/>
            <person name="Pan H."/>
            <person name="Jiang H."/>
            <person name="Wei Q."/>
            <person name="Fang M."/>
            <person name="Yu H."/>
            <person name="Zhu C."/>
            <person name="Cai Y."/>
            <person name="He Y."/>
            <person name="Gan X."/>
            <person name="Zeng H."/>
            <person name="Yu D."/>
            <person name="Zhu Y."/>
            <person name="Jiang H."/>
            <person name="Qiu Q."/>
            <person name="Yang H."/>
            <person name="Zhang Y.E."/>
            <person name="Wang W."/>
            <person name="Zhu M."/>
            <person name="He S."/>
            <person name="Zhang G."/>
        </authorList>
    </citation>
    <scope>NUCLEOTIDE SEQUENCE [LARGE SCALE GENOMIC DNA]</scope>
    <source>
        <strain evidence="3">Bchr_013</strain>
    </source>
</reference>
<dbReference type="InterPro" id="IPR027962">
    <property type="entry name" value="ERICH3"/>
</dbReference>
<dbReference type="PANTHER" id="PTHR23034">
    <property type="entry name" value="GLUTAMATE-RICH PROTEIN 3"/>
    <property type="match status" value="1"/>
</dbReference>
<evidence type="ECO:0000313" key="4">
    <source>
        <dbReference type="Proteomes" id="UP000886611"/>
    </source>
</evidence>
<sequence length="339" mass="38646">MSGGRRGKTEETKSHAGFVFTDWLKDMTLKQQQQAKKFALQDLLSKSVLERSPRYQDQQKFLKRPKQSNVRLTMAYLGQGALAECRDELRVFQQICGGENLCVYKGYLSPGDQFHFVSRRHLGFPFSATLFINGIMATRISCCCEYRYNIGYQQGKRGCFRLMHLSGGKPCYRCAGFKSLKNTSGRRTFENGSLGCCESHPVVEDQRCEKGNDSSYASSPLFIPRYKVNRQRPLLKYDQPDAASASSDSEASERENRWRPKRGRKCPRAAPQKGNEATQQKEQQLEYQDLKFSQKTSNGNQSGAPLHPDHKKHFRKKKRNRTETKKDVASETAAPQNGK</sequence>
<feature type="compositionally biased region" description="Polar residues" evidence="1">
    <location>
        <begin position="275"/>
        <end position="303"/>
    </location>
</feature>
<dbReference type="PANTHER" id="PTHR23034:SF2">
    <property type="entry name" value="GLUTAMATE-RICH PROTEIN 3"/>
    <property type="match status" value="1"/>
</dbReference>
<dbReference type="InterPro" id="IPR048257">
    <property type="entry name" value="DUF4590"/>
</dbReference>
<gene>
    <name evidence="3" type="primary">Erich3</name>
    <name evidence="3" type="ORF">GTO96_0022441</name>
</gene>
<protein>
    <submittedName>
        <fullName evidence="3">ERIC3 protein</fullName>
    </submittedName>
</protein>
<dbReference type="Proteomes" id="UP000886611">
    <property type="component" value="Unassembled WGS sequence"/>
</dbReference>
<organism evidence="3 4">
    <name type="scientific">Polypterus senegalus</name>
    <name type="common">Senegal bichir</name>
    <dbReference type="NCBI Taxonomy" id="55291"/>
    <lineage>
        <taxon>Eukaryota</taxon>
        <taxon>Metazoa</taxon>
        <taxon>Chordata</taxon>
        <taxon>Craniata</taxon>
        <taxon>Vertebrata</taxon>
        <taxon>Euteleostomi</taxon>
        <taxon>Actinopterygii</taxon>
        <taxon>Polypteriformes</taxon>
        <taxon>Polypteridae</taxon>
        <taxon>Polypterus</taxon>
    </lineage>
</organism>
<proteinExistence type="predicted"/>
<dbReference type="Pfam" id="PF15257">
    <property type="entry name" value="DUF4590"/>
    <property type="match status" value="1"/>
</dbReference>